<organism evidence="2 3">
    <name type="scientific">Austropuccinia psidii MF-1</name>
    <dbReference type="NCBI Taxonomy" id="1389203"/>
    <lineage>
        <taxon>Eukaryota</taxon>
        <taxon>Fungi</taxon>
        <taxon>Dikarya</taxon>
        <taxon>Basidiomycota</taxon>
        <taxon>Pucciniomycotina</taxon>
        <taxon>Pucciniomycetes</taxon>
        <taxon>Pucciniales</taxon>
        <taxon>Sphaerophragmiaceae</taxon>
        <taxon>Austropuccinia</taxon>
    </lineage>
</organism>
<gene>
    <name evidence="2" type="ORF">O181_012828</name>
</gene>
<accession>A0A9Q3BY21</accession>
<dbReference type="Pfam" id="PF22936">
    <property type="entry name" value="Pol_BBD"/>
    <property type="match status" value="1"/>
</dbReference>
<dbReference type="AlphaFoldDB" id="A0A9Q3BY21"/>
<proteinExistence type="predicted"/>
<comment type="caution">
    <text evidence="2">The sequence shown here is derived from an EMBL/GenBank/DDBJ whole genome shotgun (WGS) entry which is preliminary data.</text>
</comment>
<reference evidence="2" key="1">
    <citation type="submission" date="2021-03" db="EMBL/GenBank/DDBJ databases">
        <title>Draft genome sequence of rust myrtle Austropuccinia psidii MF-1, a brazilian biotype.</title>
        <authorList>
            <person name="Quecine M.C."/>
            <person name="Pachon D.M.R."/>
            <person name="Bonatelli M.L."/>
            <person name="Correr F.H."/>
            <person name="Franceschini L.M."/>
            <person name="Leite T.F."/>
            <person name="Margarido G.R.A."/>
            <person name="Almeida C.A."/>
            <person name="Ferrarezi J.A."/>
            <person name="Labate C.A."/>
        </authorList>
    </citation>
    <scope>NUCLEOTIDE SEQUENCE</scope>
    <source>
        <strain evidence="2">MF-1</strain>
    </source>
</reference>
<evidence type="ECO:0000259" key="1">
    <source>
        <dbReference type="Pfam" id="PF22936"/>
    </source>
</evidence>
<keyword evidence="3" id="KW-1185">Reference proteome</keyword>
<evidence type="ECO:0000313" key="2">
    <source>
        <dbReference type="EMBL" id="MBW0473113.1"/>
    </source>
</evidence>
<dbReference type="Proteomes" id="UP000765509">
    <property type="component" value="Unassembled WGS sequence"/>
</dbReference>
<evidence type="ECO:0000313" key="3">
    <source>
        <dbReference type="Proteomes" id="UP000765509"/>
    </source>
</evidence>
<protein>
    <recommendedName>
        <fullName evidence="1">Retrovirus-related Pol polyprotein from transposon TNT 1-94-like beta-barrel domain-containing protein</fullName>
    </recommendedName>
</protein>
<sequence>MAQALVTRRSSIIPDQELIVDCGATHHMLNSEHIFVSLVKTPLVKVRTGYSSSSLFSKGTGTFIIISDGKVFNLEKCLFAPRLNCNLISLLGLNKDKITINR</sequence>
<feature type="domain" description="Retrovirus-related Pol polyprotein from transposon TNT 1-94-like beta-barrel" evidence="1">
    <location>
        <begin position="19"/>
        <end position="95"/>
    </location>
</feature>
<dbReference type="OrthoDB" id="2506005at2759"/>
<dbReference type="InterPro" id="IPR054722">
    <property type="entry name" value="PolX-like_BBD"/>
</dbReference>
<name>A0A9Q3BY21_9BASI</name>
<dbReference type="EMBL" id="AVOT02003300">
    <property type="protein sequence ID" value="MBW0473113.1"/>
    <property type="molecule type" value="Genomic_DNA"/>
</dbReference>